<sequence>MARVEFDSLYIETSRTSLPDKEVQLVVFNGKVTNSNSFEISRK</sequence>
<organism evidence="1 2">
    <name type="scientific">Leptospira interrogans serovar Icterohaemorrhagiae str. Verdun HP</name>
    <dbReference type="NCBI Taxonomy" id="1049910"/>
    <lineage>
        <taxon>Bacteria</taxon>
        <taxon>Pseudomonadati</taxon>
        <taxon>Spirochaetota</taxon>
        <taxon>Spirochaetia</taxon>
        <taxon>Leptospirales</taxon>
        <taxon>Leptospiraceae</taxon>
        <taxon>Leptospira</taxon>
    </lineage>
</organism>
<comment type="caution">
    <text evidence="1">The sequence shown here is derived from an EMBL/GenBank/DDBJ whole genome shotgun (WGS) entry which is preliminary data.</text>
</comment>
<accession>M6RDS5</accession>
<dbReference type="Proteomes" id="UP000012092">
    <property type="component" value="Unassembled WGS sequence"/>
</dbReference>
<gene>
    <name evidence="1" type="ORF">LEP1GSC116_2826</name>
</gene>
<feature type="non-terminal residue" evidence="1">
    <location>
        <position position="43"/>
    </location>
</feature>
<reference evidence="1 2" key="1">
    <citation type="submission" date="2013-01" db="EMBL/GenBank/DDBJ databases">
        <authorList>
            <person name="Harkins D.M."/>
            <person name="Durkin A.S."/>
            <person name="Brinkac L.M."/>
            <person name="Haft D.H."/>
            <person name="Selengut J.D."/>
            <person name="Sanka R."/>
            <person name="DePew J."/>
            <person name="Purushe J."/>
            <person name="Picardeau M."/>
            <person name="Werts C."/>
            <person name="Goarant C."/>
            <person name="Vinetz J.M."/>
            <person name="Sutton G.G."/>
            <person name="Nierman W.C."/>
            <person name="Fouts D.E."/>
        </authorList>
    </citation>
    <scope>NUCLEOTIDE SEQUENCE [LARGE SCALE GENOMIC DNA]</scope>
    <source>
        <strain evidence="1 2">Verdun HP</strain>
    </source>
</reference>
<protein>
    <submittedName>
        <fullName evidence="1">Uncharacterized protein</fullName>
    </submittedName>
</protein>
<dbReference type="AlphaFoldDB" id="M6RDS5"/>
<proteinExistence type="predicted"/>
<evidence type="ECO:0000313" key="2">
    <source>
        <dbReference type="Proteomes" id="UP000012092"/>
    </source>
</evidence>
<evidence type="ECO:0000313" key="1">
    <source>
        <dbReference type="EMBL" id="EMO05755.1"/>
    </source>
</evidence>
<dbReference type="EMBL" id="AHNZ02000376">
    <property type="protein sequence ID" value="EMO05755.1"/>
    <property type="molecule type" value="Genomic_DNA"/>
</dbReference>
<name>M6RDS5_LEPIR</name>